<dbReference type="CDD" id="cd00201">
    <property type="entry name" value="WW"/>
    <property type="match status" value="1"/>
</dbReference>
<protein>
    <recommendedName>
        <fullName evidence="1">WW domain-containing protein</fullName>
    </recommendedName>
</protein>
<comment type="caution">
    <text evidence="2">The sequence shown here is derived from an EMBL/GenBank/DDBJ whole genome shotgun (WGS) entry which is preliminary data.</text>
</comment>
<evidence type="ECO:0000313" key="3">
    <source>
        <dbReference type="Proteomes" id="UP001152320"/>
    </source>
</evidence>
<dbReference type="SMART" id="SM00456">
    <property type="entry name" value="WW"/>
    <property type="match status" value="1"/>
</dbReference>
<keyword evidence="3" id="KW-1185">Reference proteome</keyword>
<dbReference type="EMBL" id="JAIZAY010000010">
    <property type="protein sequence ID" value="KAJ8034695.1"/>
    <property type="molecule type" value="Genomic_DNA"/>
</dbReference>
<evidence type="ECO:0000259" key="1">
    <source>
        <dbReference type="PROSITE" id="PS50020"/>
    </source>
</evidence>
<sequence length="586" mass="67368">MTSRIATPCYCIQNTRFRIQDGWRLRDLSLSLNGNIAVTGFNENTDRTYIDLYSNVRLSDSRDKAKIIYSKEFEKYSDGKWVYIHRLVSLIDEDVLVSCLGDKLEVFQANKDEVLRYRRVNGEAWCLSVRERREIFIGFEGSNKITVYNVIDLNEIKSIILQGIQDGDHPRDITAAAGKLFCCVGQYNKDAEHKSLIFEETSGRILSELTKPTDLHGHPDSTTVTLDVTLGAVVWHDSFDVEEGRGRGKRCKIVFYSLSSESNCSFLIVEDEYGVNRIRISHRGDNIITGNHVTGEVKVYNMAEVFTYRLFKEKLVSSLQTDECTRLVNFFEVTKDQSDTILCSETPSENLLLALEEYSILQPRNVNTVIAAFDELRTNPFCRHVAEIFRKTRSPSNYKEAITKPEEETKTLRMTSEDEGKEFKAPWTLHKAPDGRNYYYNSATGESKWEKPETGQRAESQNKSEGLYLNISPNASEFLEQSSFEGEFAKFVVRVSEKLTKGNCVKLATYFDFPAAKIEQIRNDFETPGITLFDILKERYIVNIHDVKSLREALEELELKDISDTLVTPYQKKIDRLRFEQQYLSQ</sequence>
<accession>A0A9Q1H6Y6</accession>
<dbReference type="Gene3D" id="2.20.70.10">
    <property type="match status" value="1"/>
</dbReference>
<dbReference type="InterPro" id="IPR036020">
    <property type="entry name" value="WW_dom_sf"/>
</dbReference>
<dbReference type="Pfam" id="PF00397">
    <property type="entry name" value="WW"/>
    <property type="match status" value="1"/>
</dbReference>
<dbReference type="PROSITE" id="PS50020">
    <property type="entry name" value="WW_DOMAIN_2"/>
    <property type="match status" value="1"/>
</dbReference>
<dbReference type="AlphaFoldDB" id="A0A9Q1H6Y6"/>
<dbReference type="SUPFAM" id="SSF51045">
    <property type="entry name" value="WW domain"/>
    <property type="match status" value="1"/>
</dbReference>
<gene>
    <name evidence="2" type="ORF">HOLleu_21645</name>
</gene>
<dbReference type="InterPro" id="IPR001202">
    <property type="entry name" value="WW_dom"/>
</dbReference>
<dbReference type="InterPro" id="IPR036322">
    <property type="entry name" value="WD40_repeat_dom_sf"/>
</dbReference>
<evidence type="ECO:0000313" key="2">
    <source>
        <dbReference type="EMBL" id="KAJ8034695.1"/>
    </source>
</evidence>
<dbReference type="SUPFAM" id="SSF50978">
    <property type="entry name" value="WD40 repeat-like"/>
    <property type="match status" value="1"/>
</dbReference>
<organism evidence="2 3">
    <name type="scientific">Holothuria leucospilota</name>
    <name type="common">Black long sea cucumber</name>
    <name type="synonym">Mertensiothuria leucospilota</name>
    <dbReference type="NCBI Taxonomy" id="206669"/>
    <lineage>
        <taxon>Eukaryota</taxon>
        <taxon>Metazoa</taxon>
        <taxon>Echinodermata</taxon>
        <taxon>Eleutherozoa</taxon>
        <taxon>Echinozoa</taxon>
        <taxon>Holothuroidea</taxon>
        <taxon>Aspidochirotacea</taxon>
        <taxon>Aspidochirotida</taxon>
        <taxon>Holothuriidae</taxon>
        <taxon>Holothuria</taxon>
    </lineage>
</organism>
<reference evidence="2" key="1">
    <citation type="submission" date="2021-10" db="EMBL/GenBank/DDBJ databases">
        <title>Tropical sea cucumber genome reveals ecological adaptation and Cuvierian tubules defense mechanism.</title>
        <authorList>
            <person name="Chen T."/>
        </authorList>
    </citation>
    <scope>NUCLEOTIDE SEQUENCE</scope>
    <source>
        <strain evidence="2">Nanhai2018</strain>
        <tissue evidence="2">Muscle</tissue>
    </source>
</reference>
<feature type="domain" description="WW" evidence="1">
    <location>
        <begin position="421"/>
        <end position="454"/>
    </location>
</feature>
<proteinExistence type="predicted"/>
<dbReference type="OrthoDB" id="187617at2759"/>
<name>A0A9Q1H6Y6_HOLLE</name>
<dbReference type="Proteomes" id="UP001152320">
    <property type="component" value="Chromosome 10"/>
</dbReference>